<dbReference type="RefSeq" id="WP_271884052.1">
    <property type="nucleotide sequence ID" value="NZ_CP067136.1"/>
</dbReference>
<keyword evidence="3" id="KW-0969">Cilium</keyword>
<gene>
    <name evidence="3" type="ORF">JHX87_12650</name>
</gene>
<feature type="compositionally biased region" description="Basic and acidic residues" evidence="1">
    <location>
        <begin position="85"/>
        <end position="94"/>
    </location>
</feature>
<evidence type="ECO:0000313" key="3">
    <source>
        <dbReference type="EMBL" id="WCR06341.1"/>
    </source>
</evidence>
<proteinExistence type="predicted"/>
<name>A0ABY7SHR2_9RHOB</name>
<dbReference type="Pfam" id="PF02120">
    <property type="entry name" value="Flg_hook"/>
    <property type="match status" value="1"/>
</dbReference>
<keyword evidence="3" id="KW-0966">Cell projection</keyword>
<dbReference type="EMBL" id="CP067136">
    <property type="protein sequence ID" value="WCR06341.1"/>
    <property type="molecule type" value="Genomic_DNA"/>
</dbReference>
<evidence type="ECO:0000259" key="2">
    <source>
        <dbReference type="Pfam" id="PF02120"/>
    </source>
</evidence>
<dbReference type="Proteomes" id="UP001219349">
    <property type="component" value="Chromosome"/>
</dbReference>
<organism evidence="3 4">
    <name type="scientific">Paracoccus fistulariae</name>
    <dbReference type="NCBI Taxonomy" id="658446"/>
    <lineage>
        <taxon>Bacteria</taxon>
        <taxon>Pseudomonadati</taxon>
        <taxon>Pseudomonadota</taxon>
        <taxon>Alphaproteobacteria</taxon>
        <taxon>Rhodobacterales</taxon>
        <taxon>Paracoccaceae</taxon>
        <taxon>Paracoccus</taxon>
    </lineage>
</organism>
<keyword evidence="3" id="KW-0282">Flagellum</keyword>
<reference evidence="3 4" key="1">
    <citation type="submission" date="2021-01" db="EMBL/GenBank/DDBJ databases">
        <title>Biogeographic distribution of Paracoccus.</title>
        <authorList>
            <person name="Hollensteiner J."/>
            <person name="Leineberger J."/>
            <person name="Brinkhoff T."/>
            <person name="Daniel R."/>
        </authorList>
    </citation>
    <scope>NUCLEOTIDE SEQUENCE [LARGE SCALE GENOMIC DNA]</scope>
    <source>
        <strain evidence="3 4">KCTC 22803</strain>
    </source>
</reference>
<evidence type="ECO:0000313" key="4">
    <source>
        <dbReference type="Proteomes" id="UP001219349"/>
    </source>
</evidence>
<evidence type="ECO:0000256" key="1">
    <source>
        <dbReference type="SAM" id="MobiDB-lite"/>
    </source>
</evidence>
<feature type="compositionally biased region" description="Basic and acidic residues" evidence="1">
    <location>
        <begin position="101"/>
        <end position="110"/>
    </location>
</feature>
<accession>A0ABY7SHR2</accession>
<feature type="compositionally biased region" description="Basic and acidic residues" evidence="1">
    <location>
        <begin position="65"/>
        <end position="78"/>
    </location>
</feature>
<sequence length="415" mass="45308">MENIAAIISDLRLNTQDKARRDSTVQLTQESHFTLDTDEAEPTKATPRIKPEGEPDAEVFSQKAEGSRDAETSSRKADEELETTEIPRKTEGKTDIQANPRKAEDNAETKDIPHLDAEEEMAEDNDPDPSALESIIEQWNGTSGALSSPTQKADRTAWVAVYQQIDAENSDGEVAEESVVTLKDLIGHDEGMDEPEMSRDTTAHAWHSACQLPKGTGTEPAALNLAQAGEAQSMVDQTALTTDSDGRIELEVALEAATQLRGRDHGLVQGTGFSAPNRPAPGQMQTIIRQIVDASITVSDEQVEITLSPEELGRVRLILSGREHAPHLAIWAERPEILDQLRRNAASLLQNFVDAGLENATFEFRDEGFEQQENLPDWGASQTSVIEIEAPAHIAQQSLSGGGWTPLGSRIDIRI</sequence>
<feature type="domain" description="Flagellar hook-length control protein-like C-terminal" evidence="2">
    <location>
        <begin position="301"/>
        <end position="372"/>
    </location>
</feature>
<dbReference type="Gene3D" id="3.30.750.140">
    <property type="match status" value="1"/>
</dbReference>
<feature type="region of interest" description="Disordered" evidence="1">
    <location>
        <begin position="15"/>
        <end position="110"/>
    </location>
</feature>
<keyword evidence="4" id="KW-1185">Reference proteome</keyword>
<protein>
    <submittedName>
        <fullName evidence="3">Flagellar hook-length control protein FliK</fullName>
    </submittedName>
</protein>
<dbReference type="InterPro" id="IPR021136">
    <property type="entry name" value="Flagellar_hook_control-like_C"/>
</dbReference>
<feature type="compositionally biased region" description="Polar residues" evidence="1">
    <location>
        <begin position="24"/>
        <end position="34"/>
    </location>
</feature>
<dbReference type="InterPro" id="IPR038610">
    <property type="entry name" value="FliK-like_C_sf"/>
</dbReference>